<sequence length="92" mass="10202">MNIIKIENRPNKTTPSAYFMRTAEETRAKITLDVNCPAIGRKKKKNSFESSNVTVANTWNSNEERTSSTSPTSIETGCMSPIISNRKEFGSG</sequence>
<feature type="region of interest" description="Disordered" evidence="1">
    <location>
        <begin position="45"/>
        <end position="92"/>
    </location>
</feature>
<comment type="caution">
    <text evidence="2">The sequence shown here is derived from an EMBL/GenBank/DDBJ whole genome shotgun (WGS) entry which is preliminary data.</text>
</comment>
<dbReference type="EMBL" id="BPLQ01014081">
    <property type="protein sequence ID" value="GIY77140.1"/>
    <property type="molecule type" value="Genomic_DNA"/>
</dbReference>
<evidence type="ECO:0000256" key="1">
    <source>
        <dbReference type="SAM" id="MobiDB-lite"/>
    </source>
</evidence>
<protein>
    <submittedName>
        <fullName evidence="2">Uncharacterized protein</fullName>
    </submittedName>
</protein>
<reference evidence="2 3" key="1">
    <citation type="submission" date="2021-06" db="EMBL/GenBank/DDBJ databases">
        <title>Caerostris darwini draft genome.</title>
        <authorList>
            <person name="Kono N."/>
            <person name="Arakawa K."/>
        </authorList>
    </citation>
    <scope>NUCLEOTIDE SEQUENCE [LARGE SCALE GENOMIC DNA]</scope>
</reference>
<name>A0AAV4W321_9ARAC</name>
<evidence type="ECO:0000313" key="2">
    <source>
        <dbReference type="EMBL" id="GIY77140.1"/>
    </source>
</evidence>
<gene>
    <name evidence="2" type="ORF">CDAR_300081</name>
</gene>
<accession>A0AAV4W321</accession>
<feature type="compositionally biased region" description="Polar residues" evidence="1">
    <location>
        <begin position="48"/>
        <end position="75"/>
    </location>
</feature>
<dbReference type="AlphaFoldDB" id="A0AAV4W321"/>
<dbReference type="Proteomes" id="UP001054837">
    <property type="component" value="Unassembled WGS sequence"/>
</dbReference>
<keyword evidence="3" id="KW-1185">Reference proteome</keyword>
<organism evidence="2 3">
    <name type="scientific">Caerostris darwini</name>
    <dbReference type="NCBI Taxonomy" id="1538125"/>
    <lineage>
        <taxon>Eukaryota</taxon>
        <taxon>Metazoa</taxon>
        <taxon>Ecdysozoa</taxon>
        <taxon>Arthropoda</taxon>
        <taxon>Chelicerata</taxon>
        <taxon>Arachnida</taxon>
        <taxon>Araneae</taxon>
        <taxon>Araneomorphae</taxon>
        <taxon>Entelegynae</taxon>
        <taxon>Araneoidea</taxon>
        <taxon>Araneidae</taxon>
        <taxon>Caerostris</taxon>
    </lineage>
</organism>
<evidence type="ECO:0000313" key="3">
    <source>
        <dbReference type="Proteomes" id="UP001054837"/>
    </source>
</evidence>
<proteinExistence type="predicted"/>